<evidence type="ECO:0000313" key="3">
    <source>
        <dbReference type="Proteomes" id="UP000014923"/>
    </source>
</evidence>
<dbReference type="EMBL" id="CAVN010000096">
    <property type="protein sequence ID" value="CDF58301.1"/>
    <property type="molecule type" value="Genomic_DNA"/>
</dbReference>
<dbReference type="InterPro" id="IPR018392">
    <property type="entry name" value="LysM"/>
</dbReference>
<dbReference type="GO" id="GO:0008932">
    <property type="term" value="F:lytic endotransglycosylase activity"/>
    <property type="evidence" value="ECO:0007669"/>
    <property type="project" value="TreeGrafter"/>
</dbReference>
<gene>
    <name evidence="2" type="ORF">TCEL_00347</name>
</gene>
<dbReference type="InterPro" id="IPR036779">
    <property type="entry name" value="LysM_dom_sf"/>
</dbReference>
<dbReference type="RefSeq" id="WP_018662255.1">
    <property type="nucleotide sequence ID" value="NZ_HF952018.1"/>
</dbReference>
<evidence type="ECO:0000259" key="1">
    <source>
        <dbReference type="PROSITE" id="PS51782"/>
    </source>
</evidence>
<dbReference type="CDD" id="cd00118">
    <property type="entry name" value="LysM"/>
    <property type="match status" value="2"/>
</dbReference>
<dbReference type="Gene3D" id="3.10.350.10">
    <property type="entry name" value="LysM domain"/>
    <property type="match status" value="2"/>
</dbReference>
<dbReference type="InterPro" id="IPR016024">
    <property type="entry name" value="ARM-type_fold"/>
</dbReference>
<sequence length="300" mass="33366">MPPAVLYYVKSGDTMFNIAKKFGTTVDKILKANILCNPNLIYPGDALIIPISNEDILPRAGGFPYYIVRPGDSLFCIAKEFGTTIDVLVQNNKISNPNLIFPGQELLVIGERPDAAYLKNQWENLGGWTCDIIPPISMYGIYYRGTFAWEALGEEAIQYLLPLLEHPCYIVRLYTVIALGRVAKDGKVATQLKKLSNDPELSVGQLVPLALRRIALNKQGIRKVHLIISPTYLYQEPNMESSHITLNYGTEVVALRWNIPSPTAEEGPRGGIQMYDRVVVRGTNKVGFIPRGGFDEIAVI</sequence>
<dbReference type="AlphaFoldDB" id="R7RSD6"/>
<dbReference type="SUPFAM" id="SSF54106">
    <property type="entry name" value="LysM domain"/>
    <property type="match status" value="2"/>
</dbReference>
<keyword evidence="3" id="KW-1185">Reference proteome</keyword>
<dbReference type="eggNOG" id="COG1388">
    <property type="taxonomic scope" value="Bacteria"/>
</dbReference>
<dbReference type="PROSITE" id="PS51782">
    <property type="entry name" value="LYSM"/>
    <property type="match status" value="2"/>
</dbReference>
<feature type="domain" description="LysM" evidence="1">
    <location>
        <begin position="5"/>
        <end position="49"/>
    </location>
</feature>
<dbReference type="Pfam" id="PF01476">
    <property type="entry name" value="LysM"/>
    <property type="match status" value="2"/>
</dbReference>
<proteinExistence type="predicted"/>
<name>R7RSD6_9CLOT</name>
<evidence type="ECO:0000313" key="2">
    <source>
        <dbReference type="EMBL" id="CDF58301.1"/>
    </source>
</evidence>
<reference evidence="2" key="1">
    <citation type="submission" date="2013-03" db="EMBL/GenBank/DDBJ databases">
        <title>Draft genome sequence of the hydrogen-ethanol-producing anaerobic alkalithermophilic Caloramator celere.</title>
        <authorList>
            <person name="Ciranna A."/>
            <person name="Larjo A."/>
            <person name="Kivisto A."/>
            <person name="Santala V."/>
            <person name="Roos C."/>
            <person name="Karp M."/>
        </authorList>
    </citation>
    <scope>NUCLEOTIDE SEQUENCE [LARGE SCALE GENOMIC DNA]</scope>
    <source>
        <strain evidence="2">DSM 8682</strain>
    </source>
</reference>
<organism evidence="2 3">
    <name type="scientific">Thermobrachium celere DSM 8682</name>
    <dbReference type="NCBI Taxonomy" id="941824"/>
    <lineage>
        <taxon>Bacteria</taxon>
        <taxon>Bacillati</taxon>
        <taxon>Bacillota</taxon>
        <taxon>Clostridia</taxon>
        <taxon>Eubacteriales</taxon>
        <taxon>Clostridiaceae</taxon>
        <taxon>Thermobrachium</taxon>
    </lineage>
</organism>
<dbReference type="SUPFAM" id="SSF48371">
    <property type="entry name" value="ARM repeat"/>
    <property type="match status" value="1"/>
</dbReference>
<dbReference type="SMART" id="SM00257">
    <property type="entry name" value="LysM"/>
    <property type="match status" value="2"/>
</dbReference>
<accession>R7RSD6</accession>
<comment type="caution">
    <text evidence="2">The sequence shown here is derived from an EMBL/GenBank/DDBJ whole genome shotgun (WGS) entry which is preliminary data.</text>
</comment>
<dbReference type="PANTHER" id="PTHR33734:SF22">
    <property type="entry name" value="MEMBRANE-BOUND LYTIC MUREIN TRANSGLYCOSYLASE D"/>
    <property type="match status" value="1"/>
</dbReference>
<protein>
    <submittedName>
        <fullName evidence="2">LysM-repeat proteins and domains</fullName>
    </submittedName>
</protein>
<feature type="domain" description="LysM" evidence="1">
    <location>
        <begin position="64"/>
        <end position="108"/>
    </location>
</feature>
<dbReference type="HOGENOM" id="CLU_927293_0_0_9"/>
<dbReference type="Proteomes" id="UP000014923">
    <property type="component" value="Unassembled WGS sequence"/>
</dbReference>
<dbReference type="OrthoDB" id="9800780at2"/>
<dbReference type="PANTHER" id="PTHR33734">
    <property type="entry name" value="LYSM DOMAIN-CONTAINING GPI-ANCHORED PROTEIN 2"/>
    <property type="match status" value="1"/>
</dbReference>